<evidence type="ECO:0000313" key="2">
    <source>
        <dbReference type="EMBL" id="CAF2889100.1"/>
    </source>
</evidence>
<organism evidence="2 3">
    <name type="scientific">Lepeophtheirus salmonis</name>
    <name type="common">Salmon louse</name>
    <name type="synonym">Caligus salmonis</name>
    <dbReference type="NCBI Taxonomy" id="72036"/>
    <lineage>
        <taxon>Eukaryota</taxon>
        <taxon>Metazoa</taxon>
        <taxon>Ecdysozoa</taxon>
        <taxon>Arthropoda</taxon>
        <taxon>Crustacea</taxon>
        <taxon>Multicrustacea</taxon>
        <taxon>Hexanauplia</taxon>
        <taxon>Copepoda</taxon>
        <taxon>Siphonostomatoida</taxon>
        <taxon>Caligidae</taxon>
        <taxon>Lepeophtheirus</taxon>
    </lineage>
</organism>
<keyword evidence="3" id="KW-1185">Reference proteome</keyword>
<proteinExistence type="predicted"/>
<evidence type="ECO:0000313" key="3">
    <source>
        <dbReference type="Proteomes" id="UP000675881"/>
    </source>
</evidence>
<dbReference type="AlphaFoldDB" id="A0A7R8CPS9"/>
<protein>
    <submittedName>
        <fullName evidence="2">(salmon louse) hypothetical protein</fullName>
    </submittedName>
</protein>
<feature type="compositionally biased region" description="Pro residues" evidence="1">
    <location>
        <begin position="44"/>
        <end position="54"/>
    </location>
</feature>
<gene>
    <name evidence="2" type="ORF">LSAA_7494</name>
</gene>
<feature type="region of interest" description="Disordered" evidence="1">
    <location>
        <begin position="44"/>
        <end position="115"/>
    </location>
</feature>
<dbReference type="Proteomes" id="UP000675881">
    <property type="component" value="Chromosome 3"/>
</dbReference>
<sequence length="115" mass="13342">MGHADPTIQKLYKTYIPSNNSSTTTPIIYNNYFYFIPDLLPPSMNPGQVQPPSPEYNDSHENCSTKTIHTSMPTDSIEGRTHEQNNNEEQLRNNASYWDQQSHYENGYYDPQFHP</sequence>
<evidence type="ECO:0000256" key="1">
    <source>
        <dbReference type="SAM" id="MobiDB-lite"/>
    </source>
</evidence>
<reference evidence="2" key="1">
    <citation type="submission" date="2021-02" db="EMBL/GenBank/DDBJ databases">
        <authorList>
            <person name="Bekaert M."/>
        </authorList>
    </citation>
    <scope>NUCLEOTIDE SEQUENCE</scope>
    <source>
        <strain evidence="2">IoA-00</strain>
    </source>
</reference>
<feature type="compositionally biased region" description="Basic and acidic residues" evidence="1">
    <location>
        <begin position="77"/>
        <end position="91"/>
    </location>
</feature>
<name>A0A7R8CPS9_LEPSM</name>
<feature type="compositionally biased region" description="Polar residues" evidence="1">
    <location>
        <begin position="64"/>
        <end position="74"/>
    </location>
</feature>
<dbReference type="EMBL" id="HG994582">
    <property type="protein sequence ID" value="CAF2889100.1"/>
    <property type="molecule type" value="Genomic_DNA"/>
</dbReference>
<accession>A0A7R8CPS9</accession>
<feature type="compositionally biased region" description="Polar residues" evidence="1">
    <location>
        <begin position="92"/>
        <end position="104"/>
    </location>
</feature>